<dbReference type="RefSeq" id="WP_137638983.1">
    <property type="nucleotide sequence ID" value="NZ_BJDK01000001.1"/>
</dbReference>
<evidence type="ECO:0000313" key="1">
    <source>
        <dbReference type="EMBL" id="MFC6163543.1"/>
    </source>
</evidence>
<accession>A0ABW1R176</accession>
<gene>
    <name evidence="1" type="ORF">ACFP3T_02515</name>
</gene>
<proteinExistence type="predicted"/>
<organism evidence="1 2">
    <name type="scientific">Lactiplantibacillus dongliensis</name>
    <dbReference type="NCBI Taxonomy" id="2559919"/>
    <lineage>
        <taxon>Bacteria</taxon>
        <taxon>Bacillati</taxon>
        <taxon>Bacillota</taxon>
        <taxon>Bacilli</taxon>
        <taxon>Lactobacillales</taxon>
        <taxon>Lactobacillaceae</taxon>
        <taxon>Lactiplantibacillus</taxon>
    </lineage>
</organism>
<dbReference type="Proteomes" id="UP001596253">
    <property type="component" value="Unassembled WGS sequence"/>
</dbReference>
<protein>
    <submittedName>
        <fullName evidence="1">Uncharacterized protein</fullName>
    </submittedName>
</protein>
<name>A0ABW1R176_9LACO</name>
<dbReference type="EMBL" id="JBHSSD010000009">
    <property type="protein sequence ID" value="MFC6163543.1"/>
    <property type="molecule type" value="Genomic_DNA"/>
</dbReference>
<evidence type="ECO:0000313" key="2">
    <source>
        <dbReference type="Proteomes" id="UP001596253"/>
    </source>
</evidence>
<keyword evidence="2" id="KW-1185">Reference proteome</keyword>
<comment type="caution">
    <text evidence="1">The sequence shown here is derived from an EMBL/GenBank/DDBJ whole genome shotgun (WGS) entry which is preliminary data.</text>
</comment>
<sequence>METGILKQIDLKTMIERYFFVAVERQADQIKIWSTQAFKPLTVTFNMHELHIHRQRAEAAVANKKYEFNDNTGGLVSQLADWQQGVNFA</sequence>
<reference evidence="2" key="1">
    <citation type="journal article" date="2019" name="Int. J. Syst. Evol. Microbiol.">
        <title>The Global Catalogue of Microorganisms (GCM) 10K type strain sequencing project: providing services to taxonomists for standard genome sequencing and annotation.</title>
        <authorList>
            <consortium name="The Broad Institute Genomics Platform"/>
            <consortium name="The Broad Institute Genome Sequencing Center for Infectious Disease"/>
            <person name="Wu L."/>
            <person name="Ma J."/>
        </authorList>
    </citation>
    <scope>NUCLEOTIDE SEQUENCE [LARGE SCALE GENOMIC DNA]</scope>
    <source>
        <strain evidence="2">CCM 8932</strain>
    </source>
</reference>